<dbReference type="GO" id="GO:0004674">
    <property type="term" value="F:protein serine/threonine kinase activity"/>
    <property type="evidence" value="ECO:0007669"/>
    <property type="project" value="TreeGrafter"/>
</dbReference>
<feature type="region of interest" description="Disordered" evidence="4">
    <location>
        <begin position="617"/>
        <end position="678"/>
    </location>
</feature>
<comment type="caution">
    <text evidence="6">The sequence shown here is derived from an EMBL/GenBank/DDBJ whole genome shotgun (WGS) entry which is preliminary data.</text>
</comment>
<proteinExistence type="predicted"/>
<feature type="domain" description="Protein kinase" evidence="5">
    <location>
        <begin position="26"/>
        <end position="399"/>
    </location>
</feature>
<evidence type="ECO:0000313" key="7">
    <source>
        <dbReference type="Proteomes" id="UP000664859"/>
    </source>
</evidence>
<evidence type="ECO:0000256" key="4">
    <source>
        <dbReference type="SAM" id="MobiDB-lite"/>
    </source>
</evidence>
<name>A0A836C9M4_9STRA</name>
<dbReference type="Pfam" id="PF00069">
    <property type="entry name" value="Pkinase"/>
    <property type="match status" value="2"/>
</dbReference>
<dbReference type="Proteomes" id="UP000664859">
    <property type="component" value="Unassembled WGS sequence"/>
</dbReference>
<dbReference type="GO" id="GO:0005737">
    <property type="term" value="C:cytoplasm"/>
    <property type="evidence" value="ECO:0007669"/>
    <property type="project" value="TreeGrafter"/>
</dbReference>
<feature type="compositionally biased region" description="Gly residues" evidence="4">
    <location>
        <begin position="627"/>
        <end position="640"/>
    </location>
</feature>
<accession>A0A836C9M4</accession>
<evidence type="ECO:0000256" key="2">
    <source>
        <dbReference type="ARBA" id="ARBA00022840"/>
    </source>
</evidence>
<dbReference type="AlphaFoldDB" id="A0A836C9M4"/>
<dbReference type="PROSITE" id="PS50011">
    <property type="entry name" value="PROTEIN_KINASE_DOM"/>
    <property type="match status" value="1"/>
</dbReference>
<dbReference type="SUPFAM" id="SSF56112">
    <property type="entry name" value="Protein kinase-like (PK-like)"/>
    <property type="match status" value="2"/>
</dbReference>
<reference evidence="6" key="1">
    <citation type="submission" date="2021-02" db="EMBL/GenBank/DDBJ databases">
        <title>First Annotated Genome of the Yellow-green Alga Tribonema minus.</title>
        <authorList>
            <person name="Mahan K.M."/>
        </authorList>
    </citation>
    <scope>NUCLEOTIDE SEQUENCE</scope>
    <source>
        <strain evidence="6">UTEX B ZZ1240</strain>
    </source>
</reference>
<feature type="region of interest" description="Disordered" evidence="4">
    <location>
        <begin position="471"/>
        <end position="577"/>
    </location>
</feature>
<dbReference type="PANTHER" id="PTHR24346:SF77">
    <property type="entry name" value="SERINE THREONINE PROTEIN KINASE"/>
    <property type="match status" value="1"/>
</dbReference>
<evidence type="ECO:0000256" key="1">
    <source>
        <dbReference type="ARBA" id="ARBA00022741"/>
    </source>
</evidence>
<organism evidence="6 7">
    <name type="scientific">Tribonema minus</name>
    <dbReference type="NCBI Taxonomy" id="303371"/>
    <lineage>
        <taxon>Eukaryota</taxon>
        <taxon>Sar</taxon>
        <taxon>Stramenopiles</taxon>
        <taxon>Ochrophyta</taxon>
        <taxon>PX clade</taxon>
        <taxon>Xanthophyceae</taxon>
        <taxon>Tribonematales</taxon>
        <taxon>Tribonemataceae</taxon>
        <taxon>Tribonema</taxon>
    </lineage>
</organism>
<dbReference type="InterPro" id="IPR017441">
    <property type="entry name" value="Protein_kinase_ATP_BS"/>
</dbReference>
<keyword evidence="1 3" id="KW-0547">Nucleotide-binding</keyword>
<dbReference type="InterPro" id="IPR011009">
    <property type="entry name" value="Kinase-like_dom_sf"/>
</dbReference>
<keyword evidence="7" id="KW-1185">Reference proteome</keyword>
<dbReference type="PANTHER" id="PTHR24346">
    <property type="entry name" value="MAP/MICROTUBULE AFFINITY-REGULATING KINASE"/>
    <property type="match status" value="1"/>
</dbReference>
<keyword evidence="2 3" id="KW-0067">ATP-binding</keyword>
<protein>
    <submittedName>
        <fullName evidence="6">Kinase-like domain-containing protein</fullName>
    </submittedName>
</protein>
<feature type="compositionally biased region" description="Low complexity" evidence="4">
    <location>
        <begin position="474"/>
        <end position="487"/>
    </location>
</feature>
<dbReference type="Gene3D" id="3.30.200.20">
    <property type="entry name" value="Phosphorylase Kinase, domain 1"/>
    <property type="match status" value="1"/>
</dbReference>
<dbReference type="GO" id="GO:0005524">
    <property type="term" value="F:ATP binding"/>
    <property type="evidence" value="ECO:0007669"/>
    <property type="project" value="UniProtKB-UniRule"/>
</dbReference>
<dbReference type="GO" id="GO:0035556">
    <property type="term" value="P:intracellular signal transduction"/>
    <property type="evidence" value="ECO:0007669"/>
    <property type="project" value="TreeGrafter"/>
</dbReference>
<evidence type="ECO:0000256" key="3">
    <source>
        <dbReference type="PROSITE-ProRule" id="PRU10141"/>
    </source>
</evidence>
<dbReference type="Gene3D" id="1.10.510.10">
    <property type="entry name" value="Transferase(Phosphotransferase) domain 1"/>
    <property type="match status" value="2"/>
</dbReference>
<evidence type="ECO:0000259" key="5">
    <source>
        <dbReference type="PROSITE" id="PS50011"/>
    </source>
</evidence>
<dbReference type="PROSITE" id="PS00107">
    <property type="entry name" value="PROTEIN_KINASE_ATP"/>
    <property type="match status" value="1"/>
</dbReference>
<feature type="compositionally biased region" description="Gly residues" evidence="4">
    <location>
        <begin position="488"/>
        <end position="499"/>
    </location>
</feature>
<keyword evidence="6" id="KW-0418">Kinase</keyword>
<feature type="compositionally biased region" description="Low complexity" evidence="4">
    <location>
        <begin position="542"/>
        <end position="559"/>
    </location>
</feature>
<feature type="binding site" evidence="3">
    <location>
        <position position="62"/>
    </location>
    <ligand>
        <name>ATP</name>
        <dbReference type="ChEBI" id="CHEBI:30616"/>
    </ligand>
</feature>
<evidence type="ECO:0000313" key="6">
    <source>
        <dbReference type="EMBL" id="KAG5177312.1"/>
    </source>
</evidence>
<sequence>MSAPLADVPELQPAFSREDAPELHQYEVLDHLGEGATATVKLCRRVSRKGKPGSDDELVAVKIMEKKHLQRQRALGGDRGGLMKEDGLHKLKQEIAIMKKLIHPNVVQLIEVIDFPENACAYLVLEYVHGGPIMTWDDERRAYKYPPHRGAVPPPLVAQFFMDALTGLQFLHANNIIHRDLKPDILRRGHGSAMCSALLAAQFFMDALAVLQFPHANNIIHRDPEARHSQTIMTWHALSHPITHACRRACDTALDDADILVGRDGTVKIADFGVAHYFANERVPTSDIARSVSRGMVHDVQGTWYFWAPEACHIDTSDRYNGYAADTWALGVCLWVFAFWTLPFDHQDPTELFELICAAPLRFPQGAADPDLRALLEGLLDKSPARRLTLAQAAAHRWQQRQLAPAALRRTPTYRVVVSDADVNGAITLGNVFSVLGGAAQSAASAASSAATSGATSVVGAAQRASRILLRPLSSSDAPAEDAAPARKGGGSGGGGGGKPPARRSSSQESSEGRGGGGGGKLQLWGRRRTASTGSEGDRAARGASCNRGAAAAEAAPVGTVSPAQATERGSSTNSVSSGAAAAAGLSSAAAASRRGSGSGGSYRSAMGMVRRMSSGFSAASAREGGVDGGGSGGGGGGGSTARSVMESSGASGGGGREREGSGGGYAGLPRSSSSSVDGCNCCVM</sequence>
<dbReference type="EMBL" id="JAFCMP010000526">
    <property type="protein sequence ID" value="KAG5177312.1"/>
    <property type="molecule type" value="Genomic_DNA"/>
</dbReference>
<gene>
    <name evidence="6" type="ORF">JKP88DRAFT_265066</name>
</gene>
<keyword evidence="6" id="KW-0808">Transferase</keyword>
<dbReference type="CDD" id="cd14008">
    <property type="entry name" value="STKc_LKB1_CaMKK"/>
    <property type="match status" value="1"/>
</dbReference>
<dbReference type="InterPro" id="IPR000719">
    <property type="entry name" value="Prot_kinase_dom"/>
</dbReference>
<dbReference type="OrthoDB" id="68483at2759"/>